<sequence length="391" mass="41841">MVQHVNHSPSKTVRPFWTGVRQLKQVLPQQTRLVLHAGPPFRNVSELPQAILNSVLVGIQYEGWAPDKAAAQALLEEGGVQLAPAQDYDVVVPLAGVVTPSMYMIEVSNAGQPENKKYSVLNEGMVWCTRLGIDGEEMVPHLRWLHQDLGARLAAGFGGKVDLAPVLQASLLNGDDGHARTMHASRLLADIIVSWGIDDEQSKAFLYGAMAWALNYWMAASALILATQEQPEGLDPIVKVGGNGLRFGLQLAGSQTWLVTDAPVIEGNKEAAKAHAQALGALGDSAVIDFVGLGGQCLDLASLSARNLQGFLPEDYLTRQSRFLKTSLPFLGGRAGITDFNSVIQSDTGPLVLLGMIDGSGRHGRIGGGVATVNAALLQSLEEWQDETTMV</sequence>
<proteinExistence type="predicted"/>
<reference evidence="1" key="1">
    <citation type="journal article" date="2014" name="Int. J. Syst. Evol. Microbiol.">
        <title>Complete genome sequence of Corynebacterium casei LMG S-19264T (=DSM 44701T), isolated from a smear-ripened cheese.</title>
        <authorList>
            <consortium name="US DOE Joint Genome Institute (JGI-PGF)"/>
            <person name="Walter F."/>
            <person name="Albersmeier A."/>
            <person name="Kalinowski J."/>
            <person name="Ruckert C."/>
        </authorList>
    </citation>
    <scope>NUCLEOTIDE SEQUENCE</scope>
    <source>
        <strain evidence="1">KCTC 23732</strain>
    </source>
</reference>
<evidence type="ECO:0000313" key="1">
    <source>
        <dbReference type="EMBL" id="GGW80381.1"/>
    </source>
</evidence>
<protein>
    <recommendedName>
        <fullName evidence="3">DUF1116 domain-containing protein</fullName>
    </recommendedName>
</protein>
<dbReference type="Gene3D" id="3.90.1710.10">
    <property type="entry name" value="Enterococcus faecalis V583 domain"/>
    <property type="match status" value="1"/>
</dbReference>
<gene>
    <name evidence="1" type="ORF">GCM10011450_07860</name>
</gene>
<dbReference type="EMBL" id="BMYS01000003">
    <property type="protein sequence ID" value="GGW80381.1"/>
    <property type="molecule type" value="Genomic_DNA"/>
</dbReference>
<dbReference type="Gene3D" id="3.90.1700.10">
    <property type="entry name" value="v583 domain like"/>
    <property type="match status" value="1"/>
</dbReference>
<dbReference type="AlphaFoldDB" id="A0A918JJI1"/>
<dbReference type="RefSeq" id="WP_189384158.1">
    <property type="nucleotide sequence ID" value="NZ_BAABFY010000007.1"/>
</dbReference>
<comment type="caution">
    <text evidence="1">The sequence shown here is derived from an EMBL/GenBank/DDBJ whole genome shotgun (WGS) entry which is preliminary data.</text>
</comment>
<dbReference type="Proteomes" id="UP000608345">
    <property type="component" value="Unassembled WGS sequence"/>
</dbReference>
<name>A0A918JJI1_9BURK</name>
<evidence type="ECO:0008006" key="3">
    <source>
        <dbReference type="Google" id="ProtNLM"/>
    </source>
</evidence>
<keyword evidence="2" id="KW-1185">Reference proteome</keyword>
<dbReference type="Gene3D" id="1.10.10.660">
    <property type="entry name" value="conserved protein of unknown function from Enterococcus faecalis V583"/>
    <property type="match status" value="1"/>
</dbReference>
<reference evidence="1" key="2">
    <citation type="submission" date="2020-09" db="EMBL/GenBank/DDBJ databases">
        <authorList>
            <person name="Sun Q."/>
            <person name="Kim S."/>
        </authorList>
    </citation>
    <scope>NUCLEOTIDE SEQUENCE</scope>
    <source>
        <strain evidence="1">KCTC 23732</strain>
    </source>
</reference>
<dbReference type="InterPro" id="IPR009499">
    <property type="entry name" value="AllG-like"/>
</dbReference>
<evidence type="ECO:0000313" key="2">
    <source>
        <dbReference type="Proteomes" id="UP000608345"/>
    </source>
</evidence>
<accession>A0A918JJI1</accession>
<organism evidence="1 2">
    <name type="scientific">Advenella faeciporci</name>
    <dbReference type="NCBI Taxonomy" id="797535"/>
    <lineage>
        <taxon>Bacteria</taxon>
        <taxon>Pseudomonadati</taxon>
        <taxon>Pseudomonadota</taxon>
        <taxon>Betaproteobacteria</taxon>
        <taxon>Burkholderiales</taxon>
        <taxon>Alcaligenaceae</taxon>
    </lineage>
</organism>
<dbReference type="Pfam" id="PF06545">
    <property type="entry name" value="AllG"/>
    <property type="match status" value="1"/>
</dbReference>
<dbReference type="InterPro" id="IPR024033">
    <property type="entry name" value="OXTCase_su_AllG_h-dom"/>
</dbReference>